<sequence>MPKAVTISGAVEGLIDEAVLRRLIRWAGAVPGPIYGKHGKSFLRKQMDAYNLAACSAPWLVLVDLDHDADCAPTLLDVWLPEPAPHMCFRVVVREIEAWLLADHERLAHCLNVRYSMIPRDPESLHDPKHTLVEIAKKSRRKDIRADMVPSLRSYREVGPAYNSRMIQFVLDELSGWRPEAAAQSSESLMRCLHHLERMAIR</sequence>
<protein>
    <recommendedName>
        <fullName evidence="3">DUF4276 family protein</fullName>
    </recommendedName>
</protein>
<organism evidence="1 2">
    <name type="scientific">Abyssobacteria bacterium (strain SURF_5)</name>
    <dbReference type="NCBI Taxonomy" id="2093360"/>
    <lineage>
        <taxon>Bacteria</taxon>
        <taxon>Pseudomonadati</taxon>
        <taxon>Candidatus Hydrogenedentota</taxon>
        <taxon>Candidatus Abyssobacteria</taxon>
    </lineage>
</organism>
<gene>
    <name evidence="1" type="ORF">C4520_00625</name>
</gene>
<accession>A0A3A4P0Y7</accession>
<dbReference type="Proteomes" id="UP000265882">
    <property type="component" value="Unassembled WGS sequence"/>
</dbReference>
<name>A0A3A4P0Y7_ABYX5</name>
<comment type="caution">
    <text evidence="1">The sequence shown here is derived from an EMBL/GenBank/DDBJ whole genome shotgun (WGS) entry which is preliminary data.</text>
</comment>
<proteinExistence type="predicted"/>
<evidence type="ECO:0008006" key="3">
    <source>
        <dbReference type="Google" id="ProtNLM"/>
    </source>
</evidence>
<dbReference type="EMBL" id="QZKU01000008">
    <property type="protein sequence ID" value="RJP26418.1"/>
    <property type="molecule type" value="Genomic_DNA"/>
</dbReference>
<evidence type="ECO:0000313" key="1">
    <source>
        <dbReference type="EMBL" id="RJP26418.1"/>
    </source>
</evidence>
<dbReference type="AlphaFoldDB" id="A0A3A4P0Y7"/>
<evidence type="ECO:0000313" key="2">
    <source>
        <dbReference type="Proteomes" id="UP000265882"/>
    </source>
</evidence>
<reference evidence="1 2" key="1">
    <citation type="journal article" date="2017" name="ISME J.">
        <title>Energy and carbon metabolisms in a deep terrestrial subsurface fluid microbial community.</title>
        <authorList>
            <person name="Momper L."/>
            <person name="Jungbluth S.P."/>
            <person name="Lee M.D."/>
            <person name="Amend J.P."/>
        </authorList>
    </citation>
    <scope>NUCLEOTIDE SEQUENCE [LARGE SCALE GENOMIC DNA]</scope>
    <source>
        <strain evidence="1">SURF_5</strain>
    </source>
</reference>